<name>A0A8R1XR67_ONCVO</name>
<organism evidence="2 3">
    <name type="scientific">Onchocerca volvulus</name>
    <dbReference type="NCBI Taxonomy" id="6282"/>
    <lineage>
        <taxon>Eukaryota</taxon>
        <taxon>Metazoa</taxon>
        <taxon>Ecdysozoa</taxon>
        <taxon>Nematoda</taxon>
        <taxon>Chromadorea</taxon>
        <taxon>Rhabditida</taxon>
        <taxon>Spirurina</taxon>
        <taxon>Spiruromorpha</taxon>
        <taxon>Filarioidea</taxon>
        <taxon>Onchocercidae</taxon>
        <taxon>Onchocerca</taxon>
    </lineage>
</organism>
<dbReference type="OMA" id="AQFRYDC"/>
<protein>
    <submittedName>
        <fullName evidence="2">Uncharacterized protein</fullName>
    </submittedName>
</protein>
<keyword evidence="1" id="KW-0732">Signal</keyword>
<sequence length="419" mass="48056">MIAGNIGAFLVAIFCLAFFKDSDSLECYICGDENLDEDGECHAQFRYDCNYTIMKECISERDHYRLFPPKQYQFDEECDLIEMDGDEFAYCLCRKNLCNLKNIIDQFIDFEESHPEIFVATNDDVVDDKHDERFPVLSQGRYPTQLNYPSIRNIDQMETSIHYGTVKSVPFDERSNDNIKRNHSGLSHQRSSFPSKKNYEPTMFSGNIMTNVPFGQNSLSVQMDKANGKFMASKQIAPFLEINQQNVEVNENYCYNCMEIMDDPRGDCSEIKIVHCPISKISGRSQMCITKQSHETNNNLYKLEKRCSTDIEENEVEFDELSVRKIVCMITLDASQTYCLCLGHYCNRDSLLEQIEKVTQRSNESRSLINSKFNENIDSIVSPSVAQSQIVANDHMKLATIPKSLSSSPPNFVNSSDAW</sequence>
<dbReference type="EnsemblMetazoa" id="OVOC10410.1">
    <property type="protein sequence ID" value="OVOC10410.1"/>
    <property type="gene ID" value="WBGene00247219"/>
</dbReference>
<evidence type="ECO:0000313" key="3">
    <source>
        <dbReference type="Proteomes" id="UP000024404"/>
    </source>
</evidence>
<feature type="chain" id="PRO_5035837459" evidence="1">
    <location>
        <begin position="25"/>
        <end position="419"/>
    </location>
</feature>
<dbReference type="EMBL" id="CMVM020000336">
    <property type="status" value="NOT_ANNOTATED_CDS"/>
    <property type="molecule type" value="Genomic_DNA"/>
</dbReference>
<evidence type="ECO:0000313" key="2">
    <source>
        <dbReference type="EnsemblMetazoa" id="OVOC10410.1"/>
    </source>
</evidence>
<reference evidence="2" key="2">
    <citation type="submission" date="2022-06" db="UniProtKB">
        <authorList>
            <consortium name="EnsemblMetazoa"/>
        </authorList>
    </citation>
    <scope>IDENTIFICATION</scope>
</reference>
<feature type="signal peptide" evidence="1">
    <location>
        <begin position="1"/>
        <end position="24"/>
    </location>
</feature>
<dbReference type="Proteomes" id="UP000024404">
    <property type="component" value="Unassembled WGS sequence"/>
</dbReference>
<reference evidence="3" key="1">
    <citation type="submission" date="2013-10" db="EMBL/GenBank/DDBJ databases">
        <title>Genome sequencing of Onchocerca volvulus.</title>
        <authorList>
            <person name="Cotton J."/>
            <person name="Tsai J."/>
            <person name="Stanley E."/>
            <person name="Tracey A."/>
            <person name="Holroyd N."/>
            <person name="Lustigman S."/>
            <person name="Berriman M."/>
        </authorList>
    </citation>
    <scope>NUCLEOTIDE SEQUENCE</scope>
</reference>
<accession>A0A8R1XR67</accession>
<evidence type="ECO:0000256" key="1">
    <source>
        <dbReference type="SAM" id="SignalP"/>
    </source>
</evidence>
<proteinExistence type="predicted"/>
<keyword evidence="3" id="KW-1185">Reference proteome</keyword>
<dbReference type="AlphaFoldDB" id="A0A8R1XR67"/>